<keyword evidence="1" id="KW-0732">Signal</keyword>
<protein>
    <submittedName>
        <fullName evidence="3">Plethodontid modulating factor</fullName>
    </submittedName>
</protein>
<dbReference type="Proteomes" id="UP000492821">
    <property type="component" value="Unassembled WGS sequence"/>
</dbReference>
<reference evidence="3" key="2">
    <citation type="submission" date="2020-10" db="UniProtKB">
        <authorList>
            <consortium name="WormBaseParasite"/>
        </authorList>
    </citation>
    <scope>IDENTIFICATION</scope>
</reference>
<organism evidence="2 3">
    <name type="scientific">Panagrellus redivivus</name>
    <name type="common">Microworm</name>
    <dbReference type="NCBI Taxonomy" id="6233"/>
    <lineage>
        <taxon>Eukaryota</taxon>
        <taxon>Metazoa</taxon>
        <taxon>Ecdysozoa</taxon>
        <taxon>Nematoda</taxon>
        <taxon>Chromadorea</taxon>
        <taxon>Rhabditida</taxon>
        <taxon>Tylenchina</taxon>
        <taxon>Panagrolaimomorpha</taxon>
        <taxon>Panagrolaimoidea</taxon>
        <taxon>Panagrolaimidae</taxon>
        <taxon>Panagrellus</taxon>
    </lineage>
</organism>
<evidence type="ECO:0000313" key="2">
    <source>
        <dbReference type="Proteomes" id="UP000492821"/>
    </source>
</evidence>
<name>A0A7E4VWF7_PANRE</name>
<sequence>MANYLLATVTMAVIIASTSAVLCRTGVDSVEGPLVDCSNHQCLNTTSPEATVYSCDYSRICDMIQLHNECIQEQDKVICCCLEGDGCNAGFENGGAKTAYEYARLRKLDSHIQPLY</sequence>
<keyword evidence="2" id="KW-1185">Reference proteome</keyword>
<proteinExistence type="predicted"/>
<dbReference type="AlphaFoldDB" id="A0A7E4VWF7"/>
<accession>A0A7E4VWF7</accession>
<feature type="signal peptide" evidence="1">
    <location>
        <begin position="1"/>
        <end position="20"/>
    </location>
</feature>
<feature type="chain" id="PRO_5028807787" evidence="1">
    <location>
        <begin position="21"/>
        <end position="116"/>
    </location>
</feature>
<reference evidence="2" key="1">
    <citation type="journal article" date="2013" name="Genetics">
        <title>The draft genome and transcriptome of Panagrellus redivivus are shaped by the harsh demands of a free-living lifestyle.</title>
        <authorList>
            <person name="Srinivasan J."/>
            <person name="Dillman A.R."/>
            <person name="Macchietto M.G."/>
            <person name="Heikkinen L."/>
            <person name="Lakso M."/>
            <person name="Fracchia K.M."/>
            <person name="Antoshechkin I."/>
            <person name="Mortazavi A."/>
            <person name="Wong G."/>
            <person name="Sternberg P.W."/>
        </authorList>
    </citation>
    <scope>NUCLEOTIDE SEQUENCE [LARGE SCALE GENOMIC DNA]</scope>
    <source>
        <strain evidence="2">MT8872</strain>
    </source>
</reference>
<evidence type="ECO:0000256" key="1">
    <source>
        <dbReference type="SAM" id="SignalP"/>
    </source>
</evidence>
<evidence type="ECO:0000313" key="3">
    <source>
        <dbReference type="WBParaSite" id="Pan_g3855.t1"/>
    </source>
</evidence>
<dbReference type="WBParaSite" id="Pan_g3855.t1">
    <property type="protein sequence ID" value="Pan_g3855.t1"/>
    <property type="gene ID" value="Pan_g3855"/>
</dbReference>